<reference evidence="6 7" key="1">
    <citation type="submission" date="2015-09" db="EMBL/GenBank/DDBJ databases">
        <authorList>
            <consortium name="Pathogen Informatics"/>
        </authorList>
    </citation>
    <scope>NUCLEOTIDE SEQUENCE [LARGE SCALE GENOMIC DNA]</scope>
    <source>
        <strain evidence="6 7">2789STDY5834878</strain>
    </source>
</reference>
<dbReference type="EMBL" id="CZBV01000003">
    <property type="protein sequence ID" value="CUQ82993.1"/>
    <property type="molecule type" value="Genomic_DNA"/>
</dbReference>
<dbReference type="InterPro" id="IPR007492">
    <property type="entry name" value="LytTR_DNA-bd_dom"/>
</dbReference>
<dbReference type="SMART" id="SM00850">
    <property type="entry name" value="LytTR"/>
    <property type="match status" value="1"/>
</dbReference>
<evidence type="ECO:0000259" key="4">
    <source>
        <dbReference type="PROSITE" id="PS50110"/>
    </source>
</evidence>
<dbReference type="AlphaFoldDB" id="A0A174Z6C4"/>
<sequence>MTRFTICDDEPEHGRLIGKYIKTEYAKHVPETDTAEVVVYQSPQEMLDEAIEDTDIFILDIECGKSSGLDIAKEIRRLNKNAGIVFCTSHSNYVYQVFGLTPIDFIRKNNIENDIVQTMYNIMDFLREKKKILVIEKGDIIRLSDIVSVNVIKHDLIFKSENGERKIRANLSTYEEQLKQFGFIKISQGEMVNKDYIMERKRDNLIMKDGTVYHISRSRVDEIRRMFI</sequence>
<dbReference type="Pfam" id="PF00072">
    <property type="entry name" value="Response_reg"/>
    <property type="match status" value="1"/>
</dbReference>
<dbReference type="InterPro" id="IPR001789">
    <property type="entry name" value="Sig_transdc_resp-reg_receiver"/>
</dbReference>
<evidence type="ECO:0000313" key="6">
    <source>
        <dbReference type="EMBL" id="CUQ82993.1"/>
    </source>
</evidence>
<dbReference type="Proteomes" id="UP000095780">
    <property type="component" value="Unassembled WGS sequence"/>
</dbReference>
<dbReference type="GO" id="GO:0003677">
    <property type="term" value="F:DNA binding"/>
    <property type="evidence" value="ECO:0007669"/>
    <property type="project" value="InterPro"/>
</dbReference>
<dbReference type="Pfam" id="PF04397">
    <property type="entry name" value="LytTR"/>
    <property type="match status" value="1"/>
</dbReference>
<organism evidence="6 7">
    <name type="scientific">Lachnospira eligens</name>
    <dbReference type="NCBI Taxonomy" id="39485"/>
    <lineage>
        <taxon>Bacteria</taxon>
        <taxon>Bacillati</taxon>
        <taxon>Bacillota</taxon>
        <taxon>Clostridia</taxon>
        <taxon>Lachnospirales</taxon>
        <taxon>Lachnospiraceae</taxon>
        <taxon>Lachnospira</taxon>
    </lineage>
</organism>
<feature type="domain" description="HTH LytTR-type" evidence="5">
    <location>
        <begin position="140"/>
        <end position="228"/>
    </location>
</feature>
<dbReference type="GO" id="GO:0000156">
    <property type="term" value="F:phosphorelay response regulator activity"/>
    <property type="evidence" value="ECO:0007669"/>
    <property type="project" value="InterPro"/>
</dbReference>
<feature type="modified residue" description="4-aspartylphosphate" evidence="3">
    <location>
        <position position="60"/>
    </location>
</feature>
<evidence type="ECO:0000313" key="7">
    <source>
        <dbReference type="Proteomes" id="UP000095780"/>
    </source>
</evidence>
<dbReference type="SMART" id="SM00448">
    <property type="entry name" value="REC"/>
    <property type="match status" value="1"/>
</dbReference>
<evidence type="ECO:0000256" key="2">
    <source>
        <dbReference type="ARBA" id="ARBA00024867"/>
    </source>
</evidence>
<feature type="domain" description="Response regulatory" evidence="4">
    <location>
        <begin position="3"/>
        <end position="123"/>
    </location>
</feature>
<protein>
    <recommendedName>
        <fullName evidence="1">Stage 0 sporulation protein A homolog</fullName>
    </recommendedName>
</protein>
<evidence type="ECO:0000256" key="1">
    <source>
        <dbReference type="ARBA" id="ARBA00018672"/>
    </source>
</evidence>
<dbReference type="RefSeq" id="WP_055286499.1">
    <property type="nucleotide sequence ID" value="NZ_CABIXW010000003.1"/>
</dbReference>
<dbReference type="PROSITE" id="PS50930">
    <property type="entry name" value="HTH_LYTTR"/>
    <property type="match status" value="1"/>
</dbReference>
<dbReference type="PROSITE" id="PS50110">
    <property type="entry name" value="RESPONSE_REGULATORY"/>
    <property type="match status" value="1"/>
</dbReference>
<keyword evidence="3" id="KW-0597">Phosphoprotein</keyword>
<gene>
    <name evidence="6" type="ORF">ERS852492_01080</name>
</gene>
<dbReference type="Gene3D" id="3.40.50.2300">
    <property type="match status" value="1"/>
</dbReference>
<evidence type="ECO:0000259" key="5">
    <source>
        <dbReference type="PROSITE" id="PS50930"/>
    </source>
</evidence>
<dbReference type="Gene3D" id="2.40.50.1020">
    <property type="entry name" value="LytTr DNA-binding domain"/>
    <property type="match status" value="1"/>
</dbReference>
<dbReference type="InterPro" id="IPR011006">
    <property type="entry name" value="CheY-like_superfamily"/>
</dbReference>
<dbReference type="InterPro" id="IPR046947">
    <property type="entry name" value="LytR-like"/>
</dbReference>
<dbReference type="PANTHER" id="PTHR37299:SF1">
    <property type="entry name" value="STAGE 0 SPORULATION PROTEIN A HOMOLOG"/>
    <property type="match status" value="1"/>
</dbReference>
<name>A0A174Z6C4_9FIRM</name>
<dbReference type="PANTHER" id="PTHR37299">
    <property type="entry name" value="TRANSCRIPTIONAL REGULATOR-RELATED"/>
    <property type="match status" value="1"/>
</dbReference>
<accession>A0A174Z6C4</accession>
<evidence type="ECO:0000256" key="3">
    <source>
        <dbReference type="PROSITE-ProRule" id="PRU00169"/>
    </source>
</evidence>
<dbReference type="SUPFAM" id="SSF52172">
    <property type="entry name" value="CheY-like"/>
    <property type="match status" value="1"/>
</dbReference>
<proteinExistence type="predicted"/>
<comment type="function">
    <text evidence="2">May play the central regulatory role in sporulation. It may be an element of the effector pathway responsible for the activation of sporulation genes in response to nutritional stress. Spo0A may act in concert with spo0H (a sigma factor) to control the expression of some genes that are critical to the sporulation process.</text>
</comment>